<dbReference type="PANTHER" id="PTHR46361:SF5">
    <property type="entry name" value="DEP DOMAIN-CONTAINING PROTEIN"/>
    <property type="match status" value="1"/>
</dbReference>
<protein>
    <submittedName>
        <fullName evidence="6">Glutaredoxin domain-containing protein</fullName>
    </submittedName>
</protein>
<dbReference type="InterPro" id="IPR036390">
    <property type="entry name" value="WH_DNA-bd_sf"/>
</dbReference>
<dbReference type="Gene3D" id="1.10.10.10">
    <property type="entry name" value="Winged helix-like DNA-binding domain superfamily/Winged helix DNA-binding domain"/>
    <property type="match status" value="1"/>
</dbReference>
<name>A0A0N4UYL9_ENTVE</name>
<dbReference type="AlphaFoldDB" id="A0A0N4UYL9"/>
<reference evidence="6" key="1">
    <citation type="submission" date="2017-02" db="UniProtKB">
        <authorList>
            <consortium name="WormBaseParasite"/>
        </authorList>
    </citation>
    <scope>IDENTIFICATION</scope>
</reference>
<keyword evidence="5" id="KW-1185">Reference proteome</keyword>
<sequence length="500" mass="57225">MIDDLKGTIILYSVSDSEECRIARTELTALNIPFIDIPLDIFPQCRTEMEELTGYKTVPQIFFNEICIGGLEGLQQLANDENRLDALMEMVRTTEPPSDAPSLPEPEVSACKSEYSEDSESMDEQSENSADEATPPNTEYTLLLNNMKKANVIKDNLVGTKKLCRNSFKGEDFIKWIMNEKKLKRSEAIDLGQKLVSQEGKLRKLTNSDGTFDPDRFYEVYEAESAKALNQGPTALDPIDAESVNQILIAVLTPLYEEILSNNNRIVNYACLQSSENFKQYLAYCTELQRVKITEETPEDVKIALFLNIYNIMLIHIHHKFGHPSNIWQRRKLMWNTYYLIDKKLYSLQSILNGILRGNKKSFEMLWKPFGKTDHRRKLTVKNPDPSVLFAITSSSRSTNPIRLYTATNLKNELTEATQNALASEEYLLIDPIKKTVAVSPIFNWYAADFGLTQDNLIQWILAHMKDSTSRTNLKRLSDSKSYNLDYLDYDWTPNVKKSP</sequence>
<dbReference type="Proteomes" id="UP000274131">
    <property type="component" value="Unassembled WGS sequence"/>
</dbReference>
<feature type="region of interest" description="Disordered" evidence="1">
    <location>
        <begin position="93"/>
        <end position="137"/>
    </location>
</feature>
<organism evidence="6">
    <name type="scientific">Enterobius vermicularis</name>
    <name type="common">Human pinworm</name>
    <dbReference type="NCBI Taxonomy" id="51028"/>
    <lineage>
        <taxon>Eukaryota</taxon>
        <taxon>Metazoa</taxon>
        <taxon>Ecdysozoa</taxon>
        <taxon>Nematoda</taxon>
        <taxon>Chromadorea</taxon>
        <taxon>Rhabditida</taxon>
        <taxon>Spirurina</taxon>
        <taxon>Oxyuridomorpha</taxon>
        <taxon>Oxyuroidea</taxon>
        <taxon>Oxyuridae</taxon>
        <taxon>Enterobius</taxon>
    </lineage>
</organism>
<dbReference type="CDD" id="cd04371">
    <property type="entry name" value="DEP"/>
    <property type="match status" value="1"/>
</dbReference>
<dbReference type="OrthoDB" id="418495at2759"/>
<gene>
    <name evidence="4" type="ORF">EVEC_LOCUS2386</name>
</gene>
<evidence type="ECO:0000259" key="2">
    <source>
        <dbReference type="Pfam" id="PF00462"/>
    </source>
</evidence>
<reference evidence="4 5" key="2">
    <citation type="submission" date="2018-10" db="EMBL/GenBank/DDBJ databases">
        <authorList>
            <consortium name="Pathogen Informatics"/>
        </authorList>
    </citation>
    <scope>NUCLEOTIDE SEQUENCE [LARGE SCALE GENOMIC DNA]</scope>
</reference>
<evidence type="ECO:0000256" key="1">
    <source>
        <dbReference type="SAM" id="MobiDB-lite"/>
    </source>
</evidence>
<evidence type="ECO:0000313" key="5">
    <source>
        <dbReference type="Proteomes" id="UP000274131"/>
    </source>
</evidence>
<dbReference type="Pfam" id="PF04784">
    <property type="entry name" value="DUF547"/>
    <property type="match status" value="1"/>
</dbReference>
<dbReference type="InterPro" id="IPR002109">
    <property type="entry name" value="Glutaredoxin"/>
</dbReference>
<dbReference type="WBParaSite" id="EVEC_0000267801-mRNA-1">
    <property type="protein sequence ID" value="EVEC_0000267801-mRNA-1"/>
    <property type="gene ID" value="EVEC_0000267801"/>
</dbReference>
<dbReference type="EMBL" id="UXUI01007371">
    <property type="protein sequence ID" value="VDD87243.1"/>
    <property type="molecule type" value="Genomic_DNA"/>
</dbReference>
<accession>A0A0N4UYL9</accession>
<feature type="compositionally biased region" description="Acidic residues" evidence="1">
    <location>
        <begin position="116"/>
        <end position="130"/>
    </location>
</feature>
<dbReference type="InterPro" id="IPR036388">
    <property type="entry name" value="WH-like_DNA-bd_sf"/>
</dbReference>
<dbReference type="PROSITE" id="PS51354">
    <property type="entry name" value="GLUTAREDOXIN_2"/>
    <property type="match status" value="1"/>
</dbReference>
<dbReference type="Gene3D" id="3.40.30.10">
    <property type="entry name" value="Glutaredoxin"/>
    <property type="match status" value="1"/>
</dbReference>
<dbReference type="InterPro" id="IPR036249">
    <property type="entry name" value="Thioredoxin-like_sf"/>
</dbReference>
<dbReference type="STRING" id="51028.A0A0N4UYL9"/>
<feature type="domain" description="DUF547" evidence="3">
    <location>
        <begin position="297"/>
        <end position="419"/>
    </location>
</feature>
<dbReference type="SUPFAM" id="SSF46785">
    <property type="entry name" value="Winged helix' DNA-binding domain"/>
    <property type="match status" value="1"/>
</dbReference>
<dbReference type="SUPFAM" id="SSF52833">
    <property type="entry name" value="Thioredoxin-like"/>
    <property type="match status" value="1"/>
</dbReference>
<dbReference type="PANTHER" id="PTHR46361">
    <property type="entry name" value="ELECTRON CARRIER/ PROTEIN DISULFIDE OXIDOREDUCTASE"/>
    <property type="match status" value="1"/>
</dbReference>
<proteinExistence type="predicted"/>
<evidence type="ECO:0000313" key="6">
    <source>
        <dbReference type="WBParaSite" id="EVEC_0000267801-mRNA-1"/>
    </source>
</evidence>
<feature type="domain" description="Glutaredoxin" evidence="2">
    <location>
        <begin position="10"/>
        <end position="65"/>
    </location>
</feature>
<evidence type="ECO:0000259" key="3">
    <source>
        <dbReference type="Pfam" id="PF04784"/>
    </source>
</evidence>
<dbReference type="Pfam" id="PF00462">
    <property type="entry name" value="Glutaredoxin"/>
    <property type="match status" value="1"/>
</dbReference>
<evidence type="ECO:0000313" key="4">
    <source>
        <dbReference type="EMBL" id="VDD87243.1"/>
    </source>
</evidence>
<dbReference type="InterPro" id="IPR006869">
    <property type="entry name" value="DUF547"/>
</dbReference>